<keyword evidence="2" id="KW-0456">Lyase</keyword>
<protein>
    <submittedName>
        <fullName evidence="2">Dihydroxy-acid dehydratase</fullName>
        <ecNumber evidence="2">4.2.1.9</ecNumber>
    </submittedName>
</protein>
<dbReference type="PANTHER" id="PTHR21000">
    <property type="entry name" value="DIHYDROXY-ACID DEHYDRATASE DAD"/>
    <property type="match status" value="1"/>
</dbReference>
<gene>
    <name evidence="2" type="ORF">C0169_06945</name>
</gene>
<dbReference type="InterPro" id="IPR042096">
    <property type="entry name" value="Dihydro-acid_dehy_C"/>
</dbReference>
<feature type="domain" description="Dihydroxy-acid/6-phosphogluconate dehydratase C-terminal" evidence="1">
    <location>
        <begin position="1"/>
        <end position="57"/>
    </location>
</feature>
<feature type="non-terminal residue" evidence="2">
    <location>
        <position position="1"/>
    </location>
</feature>
<dbReference type="InterPro" id="IPR056740">
    <property type="entry name" value="ILV_EDD_C"/>
</dbReference>
<evidence type="ECO:0000259" key="1">
    <source>
        <dbReference type="Pfam" id="PF24877"/>
    </source>
</evidence>
<dbReference type="EMBL" id="PNJD01000423">
    <property type="protein sequence ID" value="PMP94117.1"/>
    <property type="molecule type" value="Genomic_DNA"/>
</dbReference>
<comment type="caution">
    <text evidence="2">The sequence shown here is derived from an EMBL/GenBank/DDBJ whole genome shotgun (WGS) entry which is preliminary data.</text>
</comment>
<evidence type="ECO:0000313" key="3">
    <source>
        <dbReference type="Proteomes" id="UP000235619"/>
    </source>
</evidence>
<proteinExistence type="predicted"/>
<dbReference type="GO" id="GO:0004160">
    <property type="term" value="F:dihydroxy-acid dehydratase activity"/>
    <property type="evidence" value="ECO:0007669"/>
    <property type="project" value="UniProtKB-EC"/>
</dbReference>
<dbReference type="Gene3D" id="3.50.30.80">
    <property type="entry name" value="IlvD/EDD C-terminal domain-like"/>
    <property type="match status" value="1"/>
</dbReference>
<dbReference type="GO" id="GO:0009082">
    <property type="term" value="P:branched-chain amino acid biosynthetic process"/>
    <property type="evidence" value="ECO:0007669"/>
    <property type="project" value="TreeGrafter"/>
</dbReference>
<organism evidence="2 3">
    <name type="scientific">Thermodesulfobacterium geofontis</name>
    <dbReference type="NCBI Taxonomy" id="1295609"/>
    <lineage>
        <taxon>Bacteria</taxon>
        <taxon>Pseudomonadati</taxon>
        <taxon>Thermodesulfobacteriota</taxon>
        <taxon>Thermodesulfobacteria</taxon>
        <taxon>Thermodesulfobacteriales</taxon>
        <taxon>Thermodesulfobacteriaceae</taxon>
        <taxon>Thermodesulfobacterium</taxon>
    </lineage>
</organism>
<accession>A0A2N7Q7M1</accession>
<dbReference type="AlphaFoldDB" id="A0A2N7Q7M1"/>
<dbReference type="Pfam" id="PF24877">
    <property type="entry name" value="ILV_EDD_C"/>
    <property type="match status" value="1"/>
</dbReference>
<dbReference type="InterPro" id="IPR050165">
    <property type="entry name" value="DHAD_IlvD/Edd"/>
</dbReference>
<dbReference type="Proteomes" id="UP000235619">
    <property type="component" value="Unassembled WGS sequence"/>
</dbReference>
<evidence type="ECO:0000313" key="2">
    <source>
        <dbReference type="EMBL" id="PMP94117.1"/>
    </source>
</evidence>
<reference evidence="2 3" key="1">
    <citation type="submission" date="2018-01" db="EMBL/GenBank/DDBJ databases">
        <title>Metagenomic assembled genomes from two thermal pools in the Uzon Caldera, Kamchatka, Russia.</title>
        <authorList>
            <person name="Wilkins L."/>
            <person name="Ettinger C."/>
        </authorList>
    </citation>
    <scope>NUCLEOTIDE SEQUENCE [LARGE SCALE GENOMIC DNA]</scope>
    <source>
        <strain evidence="2">ARK-04</strain>
    </source>
</reference>
<dbReference type="PANTHER" id="PTHR21000:SF5">
    <property type="entry name" value="DIHYDROXY-ACID DEHYDRATASE, MITOCHONDRIAL"/>
    <property type="match status" value="1"/>
</dbReference>
<dbReference type="EC" id="4.2.1.9" evidence="2"/>
<dbReference type="SUPFAM" id="SSF52016">
    <property type="entry name" value="LeuD/IlvD-like"/>
    <property type="match status" value="1"/>
</dbReference>
<name>A0A2N7Q7M1_9BACT</name>
<sequence>VEDGDIIEIDIPQRRLDLKVSEKELERRRKKWKPFKKDLKGVLKKYYTLVQSGAKGAILE</sequence>